<evidence type="ECO:0000313" key="5">
    <source>
        <dbReference type="Proteomes" id="UP000182800"/>
    </source>
</evidence>
<dbReference type="InterPro" id="IPR036291">
    <property type="entry name" value="NAD(P)-bd_dom_sf"/>
</dbReference>
<dbReference type="Gene3D" id="3.40.50.261">
    <property type="entry name" value="Succinyl-CoA synthetase domains"/>
    <property type="match status" value="2"/>
</dbReference>
<dbReference type="EMBL" id="FMBM01000002">
    <property type="protein sequence ID" value="SCC81172.1"/>
    <property type="molecule type" value="Genomic_DNA"/>
</dbReference>
<proteinExistence type="predicted"/>
<dbReference type="Gene3D" id="3.30.1490.20">
    <property type="entry name" value="ATP-grasp fold, A domain"/>
    <property type="match status" value="1"/>
</dbReference>
<dbReference type="Pfam" id="PF13380">
    <property type="entry name" value="CoA_binding_2"/>
    <property type="match status" value="1"/>
</dbReference>
<dbReference type="InterPro" id="IPR032875">
    <property type="entry name" value="Succ_CoA_lig_flav_dom"/>
</dbReference>
<reference evidence="4 5" key="1">
    <citation type="submission" date="2016-08" db="EMBL/GenBank/DDBJ databases">
        <authorList>
            <person name="Varghese N."/>
            <person name="Submissions Spin"/>
        </authorList>
    </citation>
    <scope>NUCLEOTIDE SEQUENCE [LARGE SCALE GENOMIC DNA]</scope>
    <source>
        <strain evidence="4 5">HL-109</strain>
    </source>
</reference>
<dbReference type="SUPFAM" id="SSF52210">
    <property type="entry name" value="Succinyl-CoA synthetase domains"/>
    <property type="match status" value="2"/>
</dbReference>
<gene>
    <name evidence="4" type="ORF">GA0071312_2105</name>
</gene>
<dbReference type="InterPro" id="IPR003781">
    <property type="entry name" value="CoA-bd"/>
</dbReference>
<keyword evidence="2" id="KW-0547">Nucleotide-binding</keyword>
<dbReference type="PROSITE" id="PS50975">
    <property type="entry name" value="ATP_GRASP"/>
    <property type="match status" value="1"/>
</dbReference>
<keyword evidence="5" id="KW-1185">Reference proteome</keyword>
<feature type="domain" description="ATP-grasp" evidence="3">
    <location>
        <begin position="504"/>
        <end position="540"/>
    </location>
</feature>
<dbReference type="RefSeq" id="WP_074444927.1">
    <property type="nucleotide sequence ID" value="NZ_FMBM01000002.1"/>
</dbReference>
<evidence type="ECO:0000256" key="1">
    <source>
        <dbReference type="ARBA" id="ARBA00022532"/>
    </source>
</evidence>
<dbReference type="SMART" id="SM00881">
    <property type="entry name" value="CoA_binding"/>
    <property type="match status" value="1"/>
</dbReference>
<dbReference type="Gene3D" id="3.40.50.720">
    <property type="entry name" value="NAD(P)-binding Rossmann-like Domain"/>
    <property type="match status" value="1"/>
</dbReference>
<comment type="caution">
    <text evidence="4">The sequence shown here is derived from an EMBL/GenBank/DDBJ whole genome shotgun (WGS) entry which is preliminary data.</text>
</comment>
<organism evidence="4 5">
    <name type="scientific">Saliniramus fredricksonii</name>
    <dbReference type="NCBI Taxonomy" id="1653334"/>
    <lineage>
        <taxon>Bacteria</taxon>
        <taxon>Pseudomonadati</taxon>
        <taxon>Pseudomonadota</taxon>
        <taxon>Alphaproteobacteria</taxon>
        <taxon>Hyphomicrobiales</taxon>
        <taxon>Salinarimonadaceae</taxon>
        <taxon>Saliniramus</taxon>
    </lineage>
</organism>
<dbReference type="PANTHER" id="PTHR42793">
    <property type="entry name" value="COA BINDING DOMAIN CONTAINING PROTEIN"/>
    <property type="match status" value="1"/>
</dbReference>
<sequence length="723" mass="75706">MSSPSRSTPKQYEDPGPPADLSALLAPLSVAIVGASNDPTRIGGRPVHYYRQAGFSGALYPVNPNRDEVQGYKAYPDVASIPQAIDFALLAVPAERLIPSLEACADKGAKAAVIFTAGFAEIGEEGARRQEEIVAFARERGMRLLGPNCLGLFHAAHGHCPTFSSALEGGLAEPGRVGFITQSGAYGTHLLVMARERRIGVNYWISTGNEADIGVADCLDFLAADPDTDVIACYMEGVKNRPLFLQALARARAAGKVVCMMKVGVSPMGAQAAASHTASLAGADDIFQATMEEFGVERCETTEEMLDIVYAASRTRLPRGRKLGILTISGGAGVLMADAAHRHGLAVPPMPGAAQKALLETNPLASARNPVDITAHAINDFGLVGKNLESMLTDGGYDMLVSFFTSWPASPVNGPKLREALISGSQGHERVPHALVVCGPPETLAPYEDDGFILFDDPSRAVASLAALARIAERREADDDARPPALPEPVPVIPQGAIGEFEAKDILRGIGFPVLPERLAATRAEAVTAAREVGMPVAMKIVSPDIAHKTEIGGVALGVADEAAVGAAFDTIMQNAARKAPQARIEGVLISPMAGEGLELIVGARCDPVMGPAIMVGLGGIYVEVMRDVVLRRAPVSVARAQDMLGRLKGAALLDGVRGQPAVDRAAAAEAIARLSQFAALNDGRFESIEINPLLVRADGKGAVALDALITPASGMTEETDDA</sequence>
<evidence type="ECO:0000256" key="2">
    <source>
        <dbReference type="PROSITE-ProRule" id="PRU00409"/>
    </source>
</evidence>
<dbReference type="Pfam" id="PF13607">
    <property type="entry name" value="Succ_CoA_lig"/>
    <property type="match status" value="1"/>
</dbReference>
<accession>A0ABY0K9K8</accession>
<dbReference type="InterPro" id="IPR016102">
    <property type="entry name" value="Succinyl-CoA_synth-like"/>
</dbReference>
<name>A0ABY0K9K8_9HYPH</name>
<dbReference type="Pfam" id="PF13549">
    <property type="entry name" value="ATP-grasp_5"/>
    <property type="match status" value="1"/>
</dbReference>
<keyword evidence="2" id="KW-0067">ATP-binding</keyword>
<protein>
    <submittedName>
        <fullName evidence="4">Acyl-CoA synthetase (NDP forming)</fullName>
    </submittedName>
</protein>
<evidence type="ECO:0000313" key="4">
    <source>
        <dbReference type="EMBL" id="SCC81172.1"/>
    </source>
</evidence>
<keyword evidence="1" id="KW-0816">Tricarboxylic acid cycle</keyword>
<dbReference type="InterPro" id="IPR013815">
    <property type="entry name" value="ATP_grasp_subdomain_1"/>
</dbReference>
<dbReference type="PANTHER" id="PTHR42793:SF4">
    <property type="entry name" value="BLL6376 PROTEIN"/>
    <property type="match status" value="1"/>
</dbReference>
<dbReference type="SUPFAM" id="SSF56059">
    <property type="entry name" value="Glutathione synthetase ATP-binding domain-like"/>
    <property type="match status" value="1"/>
</dbReference>
<evidence type="ECO:0000259" key="3">
    <source>
        <dbReference type="PROSITE" id="PS50975"/>
    </source>
</evidence>
<dbReference type="Gene3D" id="3.30.470.20">
    <property type="entry name" value="ATP-grasp fold, B domain"/>
    <property type="match status" value="1"/>
</dbReference>
<dbReference type="Proteomes" id="UP000182800">
    <property type="component" value="Unassembled WGS sequence"/>
</dbReference>
<dbReference type="InterPro" id="IPR011761">
    <property type="entry name" value="ATP-grasp"/>
</dbReference>
<dbReference type="SUPFAM" id="SSF51735">
    <property type="entry name" value="NAD(P)-binding Rossmann-fold domains"/>
    <property type="match status" value="1"/>
</dbReference>